<proteinExistence type="predicted"/>
<accession>A0A1J5PQ35</accession>
<reference evidence="1" key="1">
    <citation type="submission" date="2016-10" db="EMBL/GenBank/DDBJ databases">
        <title>Sequence of Gallionella enrichment culture.</title>
        <authorList>
            <person name="Poehlein A."/>
            <person name="Muehling M."/>
            <person name="Daniel R."/>
        </authorList>
    </citation>
    <scope>NUCLEOTIDE SEQUENCE</scope>
</reference>
<gene>
    <name evidence="1" type="ORF">GALL_451160</name>
</gene>
<sequence>MHTFQAHIGLQLGYRRQIQHAREQRGELFLARLRHQKIPKRAKTLALVGFGNRIALTHDGFQQLSLGPVPQGNALTHRAIQRAKVVLHLPKIRQQLTRQAGELLKAVFERGVVQQGHVALHHPGNFCVDGITLFVQLGDAGLRIGFTAIAHLFEQTKQREQARLGANKGPV</sequence>
<protein>
    <submittedName>
        <fullName evidence="1">Uncharacterized protein</fullName>
    </submittedName>
</protein>
<dbReference type="EMBL" id="MLJW01002942">
    <property type="protein sequence ID" value="OIQ73250.1"/>
    <property type="molecule type" value="Genomic_DNA"/>
</dbReference>
<dbReference type="AlphaFoldDB" id="A0A1J5PQ35"/>
<organism evidence="1">
    <name type="scientific">mine drainage metagenome</name>
    <dbReference type="NCBI Taxonomy" id="410659"/>
    <lineage>
        <taxon>unclassified sequences</taxon>
        <taxon>metagenomes</taxon>
        <taxon>ecological metagenomes</taxon>
    </lineage>
</organism>
<comment type="caution">
    <text evidence="1">The sequence shown here is derived from an EMBL/GenBank/DDBJ whole genome shotgun (WGS) entry which is preliminary data.</text>
</comment>
<name>A0A1J5PQ35_9ZZZZ</name>
<evidence type="ECO:0000313" key="1">
    <source>
        <dbReference type="EMBL" id="OIQ73250.1"/>
    </source>
</evidence>